<dbReference type="InterPro" id="IPR052638">
    <property type="entry name" value="PiggyBac_TE-derived"/>
</dbReference>
<protein>
    <recommendedName>
        <fullName evidence="2">PiggyBac transposable element-derived protein domain-containing protein</fullName>
    </recommendedName>
</protein>
<organism evidence="3">
    <name type="scientific">Scylla olivacea</name>
    <name type="common">Orange mud crab</name>
    <name type="synonym">Cancer olivacea</name>
    <dbReference type="NCBI Taxonomy" id="85551"/>
    <lineage>
        <taxon>Eukaryota</taxon>
        <taxon>Metazoa</taxon>
        <taxon>Ecdysozoa</taxon>
        <taxon>Arthropoda</taxon>
        <taxon>Crustacea</taxon>
        <taxon>Multicrustacea</taxon>
        <taxon>Malacostraca</taxon>
        <taxon>Eumalacostraca</taxon>
        <taxon>Eucarida</taxon>
        <taxon>Decapoda</taxon>
        <taxon>Pleocyemata</taxon>
        <taxon>Brachyura</taxon>
        <taxon>Eubrachyura</taxon>
        <taxon>Portunoidea</taxon>
        <taxon>Portunidae</taxon>
        <taxon>Portuninae</taxon>
        <taxon>Scylla</taxon>
    </lineage>
</organism>
<dbReference type="AlphaFoldDB" id="A0A0P4WGV0"/>
<feature type="compositionally biased region" description="Acidic residues" evidence="1">
    <location>
        <begin position="76"/>
        <end position="87"/>
    </location>
</feature>
<feature type="region of interest" description="Disordered" evidence="1">
    <location>
        <begin position="66"/>
        <end position="95"/>
    </location>
</feature>
<dbReference type="GO" id="GO:0043565">
    <property type="term" value="F:sequence-specific DNA binding"/>
    <property type="evidence" value="ECO:0007669"/>
    <property type="project" value="TreeGrafter"/>
</dbReference>
<dbReference type="PANTHER" id="PTHR47055">
    <property type="entry name" value="DDE_TNP_1_7 DOMAIN-CONTAINING PROTEIN"/>
    <property type="match status" value="1"/>
</dbReference>
<accession>A0A0P4WGV0</accession>
<feature type="region of interest" description="Disordered" evidence="1">
    <location>
        <begin position="108"/>
        <end position="132"/>
    </location>
</feature>
<dbReference type="EMBL" id="GDRN01090033">
    <property type="protein sequence ID" value="JAI60539.1"/>
    <property type="molecule type" value="Transcribed_RNA"/>
</dbReference>
<sequence>MDPFNPEVKKEDDIDESSPSTVNPDASLYPQCGILRSIKEESEERPLTVNEALDILEDEDEFFDVYMEPPDVRELTDEDSASEEDEQPERLCGNQLLAGAEIRRRGVADVGKSDDDEPHTETARPPSKKAKKIRQEPLKWIIGEKIMDGLPLFPEPDYSKYRDFSPTELFELFFDEELFEFIVQQSKLYCAYKNWPDISVTKEEIKVFFGILIVSGYNPMPSEASFWSSSPDLRNEAVCNAMRRDRFDRIMRCLHFNDNTKLDVEDKYTKLRPLIQHLQKRSMDHFIPTQAISHDEAMVKYFGKHGCKQSIRNKPIRFGYKVWCQNTVSGYLVAFEPYQGKSHKGNIELQAKFGKPAATVLELIDEYSTEKRNLSYSFYFDNYFTTIPLLIELKERGYNGTGTIKSNTVGKDCPLMQSKAMEKKERGYFMSATASDKNESVVLSRWKDNAVVTVASSLYGSEPIGSVDRWSRVDKKKIKVSIPHGIKMYNKGMGGTDRMDQNINKYRISIKSKKWWWSLFTWMLDMAVHNAWQLSKGQGSALTQLQFRREIAACYLNQFGILPKGKGRKSTTLPAQHFVRYDNLGHLVEPVQDNKKRRCANTGCTSIGRTQCSRCNVGLCVKCFRDYHTK</sequence>
<evidence type="ECO:0000256" key="1">
    <source>
        <dbReference type="SAM" id="MobiDB-lite"/>
    </source>
</evidence>
<dbReference type="Pfam" id="PF13843">
    <property type="entry name" value="DDE_Tnp_1_7"/>
    <property type="match status" value="1"/>
</dbReference>
<dbReference type="InterPro" id="IPR029526">
    <property type="entry name" value="PGBD"/>
</dbReference>
<dbReference type="PANTHER" id="PTHR47055:SF2">
    <property type="entry name" value="PIGGYBAC TRANSPOSABLE ELEMENT-DERIVED PROTEIN 2-RELATED"/>
    <property type="match status" value="1"/>
</dbReference>
<evidence type="ECO:0000259" key="2">
    <source>
        <dbReference type="Pfam" id="PF13843"/>
    </source>
</evidence>
<reference evidence="3" key="1">
    <citation type="submission" date="2015-09" db="EMBL/GenBank/DDBJ databases">
        <title>Scylla olivacea transcriptome.</title>
        <authorList>
            <person name="Ikhwanuddin M."/>
        </authorList>
    </citation>
    <scope>NUCLEOTIDE SEQUENCE</scope>
</reference>
<feature type="region of interest" description="Disordered" evidence="1">
    <location>
        <begin position="1"/>
        <end position="29"/>
    </location>
</feature>
<feature type="domain" description="PiggyBac transposable element-derived protein" evidence="2">
    <location>
        <begin position="165"/>
        <end position="532"/>
    </location>
</feature>
<proteinExistence type="predicted"/>
<evidence type="ECO:0000313" key="3">
    <source>
        <dbReference type="EMBL" id="JAI60548.1"/>
    </source>
</evidence>
<dbReference type="EMBL" id="GDRN01090012">
    <property type="protein sequence ID" value="JAI60548.1"/>
    <property type="molecule type" value="Transcribed_RNA"/>
</dbReference>
<name>A0A0P4WGV0_SCYOL</name>